<dbReference type="KEGG" id="blen:NCTC4824_00659"/>
<dbReference type="Pfam" id="PF01522">
    <property type="entry name" value="Polysacc_deac_1"/>
    <property type="match status" value="1"/>
</dbReference>
<name>A0A2X4YXQ8_LEDLE</name>
<dbReference type="GO" id="GO:0016810">
    <property type="term" value="F:hydrolase activity, acting on carbon-nitrogen (but not peptide) bonds"/>
    <property type="evidence" value="ECO:0007669"/>
    <property type="project" value="InterPro"/>
</dbReference>
<organism evidence="4 5">
    <name type="scientific">Lederbergia lenta</name>
    <name type="common">Bacillus lentus</name>
    <dbReference type="NCBI Taxonomy" id="1467"/>
    <lineage>
        <taxon>Bacteria</taxon>
        <taxon>Bacillati</taxon>
        <taxon>Bacillota</taxon>
        <taxon>Bacilli</taxon>
        <taxon>Bacillales</taxon>
        <taxon>Bacillaceae</taxon>
        <taxon>Lederbergia</taxon>
    </lineage>
</organism>
<keyword evidence="2 4" id="KW-0378">Hydrolase</keyword>
<evidence type="ECO:0000259" key="3">
    <source>
        <dbReference type="PROSITE" id="PS51677"/>
    </source>
</evidence>
<dbReference type="GO" id="GO:0046872">
    <property type="term" value="F:metal ion binding"/>
    <property type="evidence" value="ECO:0007669"/>
    <property type="project" value="UniProtKB-KW"/>
</dbReference>
<dbReference type="PROSITE" id="PS51677">
    <property type="entry name" value="NODB"/>
    <property type="match status" value="1"/>
</dbReference>
<evidence type="ECO:0000313" key="4">
    <source>
        <dbReference type="EMBL" id="SQI53134.1"/>
    </source>
</evidence>
<keyword evidence="5" id="KW-1185">Reference proteome</keyword>
<reference evidence="4 5" key="1">
    <citation type="submission" date="2018-06" db="EMBL/GenBank/DDBJ databases">
        <authorList>
            <consortium name="Pathogen Informatics"/>
            <person name="Doyle S."/>
        </authorList>
    </citation>
    <scope>NUCLEOTIDE SEQUENCE [LARGE SCALE GENOMIC DNA]</scope>
    <source>
        <strain evidence="4 5">NCTC4824</strain>
    </source>
</reference>
<dbReference type="Proteomes" id="UP000249134">
    <property type="component" value="Chromosome 1"/>
</dbReference>
<feature type="domain" description="NodB homology" evidence="3">
    <location>
        <begin position="47"/>
        <end position="226"/>
    </location>
</feature>
<evidence type="ECO:0000256" key="1">
    <source>
        <dbReference type="ARBA" id="ARBA00022723"/>
    </source>
</evidence>
<dbReference type="EMBL" id="LS483476">
    <property type="protein sequence ID" value="SQI53134.1"/>
    <property type="molecule type" value="Genomic_DNA"/>
</dbReference>
<dbReference type="RefSeq" id="WP_066142481.1">
    <property type="nucleotide sequence ID" value="NZ_CBCSGM010000002.1"/>
</dbReference>
<keyword evidence="1" id="KW-0479">Metal-binding</keyword>
<evidence type="ECO:0000313" key="5">
    <source>
        <dbReference type="Proteomes" id="UP000249134"/>
    </source>
</evidence>
<dbReference type="GO" id="GO:0016020">
    <property type="term" value="C:membrane"/>
    <property type="evidence" value="ECO:0007669"/>
    <property type="project" value="TreeGrafter"/>
</dbReference>
<dbReference type="EC" id="3.-.-.-" evidence="4"/>
<protein>
    <submittedName>
        <fullName evidence="4">Polysaccharide deacetylase</fullName>
        <ecNumber evidence="4">3.-.-.-</ecNumber>
    </submittedName>
</protein>
<dbReference type="SUPFAM" id="SSF88713">
    <property type="entry name" value="Glycoside hydrolase/deacetylase"/>
    <property type="match status" value="1"/>
</dbReference>
<dbReference type="CDD" id="cd10917">
    <property type="entry name" value="CE4_NodB_like_6s_7s"/>
    <property type="match status" value="1"/>
</dbReference>
<sequence length="241" mass="27398">MKLLVCNIGIIFILFFVTGSYSGAEEHGRAYFEKTGDVIWDIKAEEKVIALTFDDGPHSVYTPQILDVLAKYNAKATFFVIGEHAKKFPHLISREKIEGHEIANHTYTHSYSNQDKLEEELRKTDEVIYNITGAYPLFYRPIGGEYNERIVNTAVQQGFRVIMWSWHQDTQDWKRPGVNKIVSKVLSGARPGDIVLFHDAGGDRSQTVEALQDILPALKKEGYTFVTVSELLQRTGIEVFN</sequence>
<dbReference type="Gene3D" id="3.20.20.370">
    <property type="entry name" value="Glycoside hydrolase/deacetylase"/>
    <property type="match status" value="1"/>
</dbReference>
<dbReference type="InterPro" id="IPR050248">
    <property type="entry name" value="Polysacc_deacetylase_ArnD"/>
</dbReference>
<proteinExistence type="predicted"/>
<dbReference type="AlphaFoldDB" id="A0A2X4YXQ8"/>
<evidence type="ECO:0000256" key="2">
    <source>
        <dbReference type="ARBA" id="ARBA00022801"/>
    </source>
</evidence>
<dbReference type="STRING" id="1348624.GCA_001591545_02553"/>
<dbReference type="InterPro" id="IPR002509">
    <property type="entry name" value="NODB_dom"/>
</dbReference>
<dbReference type="PANTHER" id="PTHR10587">
    <property type="entry name" value="GLYCOSYL TRANSFERASE-RELATED"/>
    <property type="match status" value="1"/>
</dbReference>
<dbReference type="GO" id="GO:0005975">
    <property type="term" value="P:carbohydrate metabolic process"/>
    <property type="evidence" value="ECO:0007669"/>
    <property type="project" value="InterPro"/>
</dbReference>
<accession>A0A2X4YXQ8</accession>
<gene>
    <name evidence="4" type="primary">pdaA_1</name>
    <name evidence="4" type="ORF">NCTC4824_00659</name>
</gene>
<dbReference type="InterPro" id="IPR011330">
    <property type="entry name" value="Glyco_hydro/deAcase_b/a-brl"/>
</dbReference>
<dbReference type="PANTHER" id="PTHR10587:SF133">
    <property type="entry name" value="CHITIN DEACETYLASE 1-RELATED"/>
    <property type="match status" value="1"/>
</dbReference>